<organism evidence="2 3">
    <name type="scientific">Phytophthora megakarya</name>
    <dbReference type="NCBI Taxonomy" id="4795"/>
    <lineage>
        <taxon>Eukaryota</taxon>
        <taxon>Sar</taxon>
        <taxon>Stramenopiles</taxon>
        <taxon>Oomycota</taxon>
        <taxon>Peronosporomycetes</taxon>
        <taxon>Peronosporales</taxon>
        <taxon>Peronosporaceae</taxon>
        <taxon>Phytophthora</taxon>
    </lineage>
</organism>
<protein>
    <submittedName>
        <fullName evidence="2">Uncharacterized protein</fullName>
    </submittedName>
</protein>
<evidence type="ECO:0000256" key="1">
    <source>
        <dbReference type="SAM" id="MobiDB-lite"/>
    </source>
</evidence>
<gene>
    <name evidence="2" type="ORF">PHMEG_0007437</name>
</gene>
<evidence type="ECO:0000313" key="2">
    <source>
        <dbReference type="EMBL" id="OWZ18465.1"/>
    </source>
</evidence>
<proteinExistence type="predicted"/>
<name>A0A225WLB0_9STRA</name>
<feature type="region of interest" description="Disordered" evidence="1">
    <location>
        <begin position="261"/>
        <end position="281"/>
    </location>
</feature>
<evidence type="ECO:0000313" key="3">
    <source>
        <dbReference type="Proteomes" id="UP000198211"/>
    </source>
</evidence>
<keyword evidence="3" id="KW-1185">Reference proteome</keyword>
<dbReference type="EMBL" id="NBNE01000583">
    <property type="protein sequence ID" value="OWZ18465.1"/>
    <property type="molecule type" value="Genomic_DNA"/>
</dbReference>
<reference evidence="3" key="1">
    <citation type="submission" date="2017-03" db="EMBL/GenBank/DDBJ databases">
        <title>Phytopthora megakarya and P. palmivora, two closely related causual agents of cacao black pod achieved similar genome size and gene model numbers by different mechanisms.</title>
        <authorList>
            <person name="Ali S."/>
            <person name="Shao J."/>
            <person name="Larry D.J."/>
            <person name="Kronmiller B."/>
            <person name="Shen D."/>
            <person name="Strem M.D."/>
            <person name="Melnick R.L."/>
            <person name="Guiltinan M.J."/>
            <person name="Tyler B.M."/>
            <person name="Meinhardt L.W."/>
            <person name="Bailey B.A."/>
        </authorList>
    </citation>
    <scope>NUCLEOTIDE SEQUENCE [LARGE SCALE GENOMIC DNA]</scope>
    <source>
        <strain evidence="3">zdho120</strain>
    </source>
</reference>
<dbReference type="OrthoDB" id="66085at2759"/>
<accession>A0A225WLB0</accession>
<dbReference type="Proteomes" id="UP000198211">
    <property type="component" value="Unassembled WGS sequence"/>
</dbReference>
<comment type="caution">
    <text evidence="2">The sequence shown here is derived from an EMBL/GenBank/DDBJ whole genome shotgun (WGS) entry which is preliminary data.</text>
</comment>
<dbReference type="AlphaFoldDB" id="A0A225WLB0"/>
<sequence>MSAQKNAFSPITQEPRSAVAKLQLELPQALAQEIKSTRRCSFDVQGRFIAFEQALAGEATLSASPCKRDIRRLKPSYRQRDAEQYPPFATAGSKSAIAARFALKTQAAQQNLPTTCTPYRPPSDYEFRETSPLKWAPQASGRDFQTKFALPNNQDIRRRTALDQEGFFGAAPGEDALSLPLSLPFQQQLQRQEQQTTAKTLTARAPSKLSLGRQKFTSRVTHTSRKSANKVLRLEIVLDQEGLLPQLQEIRQHRYRDETKSPIPFLAGFRPASPLQPMSPD</sequence>